<accession>A0A1H2R1R0</accession>
<sequence length="181" mass="20257">MLQIDHRESHDVDLFLDDPQLMPYLNPETQGFDLSIRPSSYTSDGTQSLKIVFDEVGEIDVICCGWLTDDYSINREINGHPTLLEKPSEIIAKKVFYRGWSLQARDMFDIAAVRQVYGDDYVVEALSPFPKQVALAQSVAERLNRDLALGILSGLTVRGAFSELIGFAQTSTIEILSKVSK</sequence>
<organism evidence="1 2">
    <name type="scientific">Sulfitobacter pontiacus</name>
    <dbReference type="NCBI Taxonomy" id="60137"/>
    <lineage>
        <taxon>Bacteria</taxon>
        <taxon>Pseudomonadati</taxon>
        <taxon>Pseudomonadota</taxon>
        <taxon>Alphaproteobacteria</taxon>
        <taxon>Rhodobacterales</taxon>
        <taxon>Roseobacteraceae</taxon>
        <taxon>Sulfitobacter</taxon>
    </lineage>
</organism>
<dbReference type="AlphaFoldDB" id="A0A1H2R1R0"/>
<dbReference type="EMBL" id="FNNB01000001">
    <property type="protein sequence ID" value="SDW13396.1"/>
    <property type="molecule type" value="Genomic_DNA"/>
</dbReference>
<dbReference type="Proteomes" id="UP000183076">
    <property type="component" value="Unassembled WGS sequence"/>
</dbReference>
<evidence type="ECO:0000313" key="2">
    <source>
        <dbReference type="Proteomes" id="UP000183076"/>
    </source>
</evidence>
<evidence type="ECO:0000313" key="1">
    <source>
        <dbReference type="EMBL" id="SDW13396.1"/>
    </source>
</evidence>
<proteinExistence type="predicted"/>
<dbReference type="STRING" id="60137.SAMN04488041_101366"/>
<name>A0A1H2R1R0_9RHOB</name>
<evidence type="ECO:0008006" key="3">
    <source>
        <dbReference type="Google" id="ProtNLM"/>
    </source>
</evidence>
<reference evidence="2" key="1">
    <citation type="submission" date="2016-10" db="EMBL/GenBank/DDBJ databases">
        <authorList>
            <person name="Varghese N."/>
            <person name="Submissions S."/>
        </authorList>
    </citation>
    <scope>NUCLEOTIDE SEQUENCE [LARGE SCALE GENOMIC DNA]</scope>
    <source>
        <strain evidence="2">DSM 10014</strain>
    </source>
</reference>
<gene>
    <name evidence="1" type="ORF">SAMN04488041_101366</name>
</gene>
<protein>
    <recommendedName>
        <fullName evidence="3">Nucleotidyl transferase AbiEii toxin, Type IV TA system</fullName>
    </recommendedName>
</protein>